<keyword evidence="3 8" id="KW-0547">Nucleotide-binding</keyword>
<dbReference type="InterPro" id="IPR003136">
    <property type="entry name" value="Cytidylate_kin"/>
</dbReference>
<name>A0A7I9VLA6_9BACT</name>
<dbReference type="HAMAP" id="MF_00238">
    <property type="entry name" value="Cytidyl_kinase_type1"/>
    <property type="match status" value="1"/>
</dbReference>
<comment type="subcellular location">
    <subcellularLocation>
        <location evidence="8">Cytoplasm</location>
    </subcellularLocation>
</comment>
<keyword evidence="2 8" id="KW-0808">Transferase</keyword>
<evidence type="ECO:0000256" key="1">
    <source>
        <dbReference type="ARBA" id="ARBA00009427"/>
    </source>
</evidence>
<reference evidence="12" key="1">
    <citation type="journal article" date="2020" name="Appl. Environ. Microbiol.">
        <title>Diazotrophic Anaeromyxobacter Isolates from Soils.</title>
        <authorList>
            <person name="Masuda Y."/>
            <person name="Yamanaka H."/>
            <person name="Xu Z.X."/>
            <person name="Shiratori Y."/>
            <person name="Aono T."/>
            <person name="Amachi S."/>
            <person name="Senoo K."/>
            <person name="Itoh H."/>
        </authorList>
    </citation>
    <scope>NUCLEOTIDE SEQUENCE [LARGE SCALE GENOMIC DNA]</scope>
    <source>
        <strain evidence="12">R267</strain>
    </source>
</reference>
<keyword evidence="5 8" id="KW-0067">ATP-binding</keyword>
<sequence>MTKRTASGGGAGGGSAGASGGHGGAAGPPISRRPFIVAIDGPAGAGKSTAARRLAGRLGFAMVDTGAIYRAVALAATRAGVAFDDDARLGDLLPGLAIRFEPAPGGGQCVLLDGEDVSAEIRTAPISLGASAVSARPVVRAALLGLQQRLATAAGHRGAVLEGRDIGTVVFPDADVKFFLTATPEVRARRRHDELVAKGQPSTLAQVLADQQKRDRDDSERAVAPLRPADDALLVDTSGLPLDGVVEALADEVRARLAARAQPG</sequence>
<comment type="similarity">
    <text evidence="1 8">Belongs to the cytidylate kinase family. Type 1 subfamily.</text>
</comment>
<feature type="compositionally biased region" description="Gly residues" evidence="9">
    <location>
        <begin position="7"/>
        <end position="25"/>
    </location>
</feature>
<feature type="domain" description="Cytidylate kinase" evidence="10">
    <location>
        <begin position="37"/>
        <end position="254"/>
    </location>
</feature>
<dbReference type="EC" id="2.7.4.25" evidence="8"/>
<organism evidence="11 12">
    <name type="scientific">Anaeromyxobacter diazotrophicus</name>
    <dbReference type="NCBI Taxonomy" id="2590199"/>
    <lineage>
        <taxon>Bacteria</taxon>
        <taxon>Pseudomonadati</taxon>
        <taxon>Myxococcota</taxon>
        <taxon>Myxococcia</taxon>
        <taxon>Myxococcales</taxon>
        <taxon>Cystobacterineae</taxon>
        <taxon>Anaeromyxobacteraceae</taxon>
        <taxon>Anaeromyxobacter</taxon>
    </lineage>
</organism>
<dbReference type="Pfam" id="PF02224">
    <property type="entry name" value="Cytidylate_kin"/>
    <property type="match status" value="1"/>
</dbReference>
<dbReference type="Gene3D" id="3.40.50.300">
    <property type="entry name" value="P-loop containing nucleotide triphosphate hydrolases"/>
    <property type="match status" value="1"/>
</dbReference>
<comment type="catalytic activity">
    <reaction evidence="7 8">
        <text>CMP + ATP = CDP + ADP</text>
        <dbReference type="Rhea" id="RHEA:11600"/>
        <dbReference type="ChEBI" id="CHEBI:30616"/>
        <dbReference type="ChEBI" id="CHEBI:58069"/>
        <dbReference type="ChEBI" id="CHEBI:60377"/>
        <dbReference type="ChEBI" id="CHEBI:456216"/>
        <dbReference type="EC" id="2.7.4.25"/>
    </reaction>
</comment>
<dbReference type="InterPro" id="IPR011994">
    <property type="entry name" value="Cytidylate_kinase_dom"/>
</dbReference>
<protein>
    <recommendedName>
        <fullName evidence="8">Cytidylate kinase</fullName>
        <shortName evidence="8">CK</shortName>
        <ecNumber evidence="8">2.7.4.25</ecNumber>
    </recommendedName>
    <alternativeName>
        <fullName evidence="8">Cytidine monophosphate kinase</fullName>
        <shortName evidence="8">CMP kinase</shortName>
    </alternativeName>
</protein>
<dbReference type="SUPFAM" id="SSF52540">
    <property type="entry name" value="P-loop containing nucleoside triphosphate hydrolases"/>
    <property type="match status" value="1"/>
</dbReference>
<evidence type="ECO:0000256" key="9">
    <source>
        <dbReference type="SAM" id="MobiDB-lite"/>
    </source>
</evidence>
<evidence type="ECO:0000313" key="12">
    <source>
        <dbReference type="Proteomes" id="UP000503640"/>
    </source>
</evidence>
<dbReference type="Proteomes" id="UP000503640">
    <property type="component" value="Unassembled WGS sequence"/>
</dbReference>
<keyword evidence="12" id="KW-1185">Reference proteome</keyword>
<dbReference type="EMBL" id="BJTG01000004">
    <property type="protein sequence ID" value="GEJ57193.1"/>
    <property type="molecule type" value="Genomic_DNA"/>
</dbReference>
<evidence type="ECO:0000256" key="5">
    <source>
        <dbReference type="ARBA" id="ARBA00022840"/>
    </source>
</evidence>
<keyword evidence="8" id="KW-0963">Cytoplasm</keyword>
<dbReference type="CDD" id="cd02020">
    <property type="entry name" value="CMPK"/>
    <property type="match status" value="1"/>
</dbReference>
<dbReference type="NCBIfam" id="TIGR00017">
    <property type="entry name" value="cmk"/>
    <property type="match status" value="1"/>
</dbReference>
<evidence type="ECO:0000256" key="6">
    <source>
        <dbReference type="ARBA" id="ARBA00047615"/>
    </source>
</evidence>
<evidence type="ECO:0000256" key="2">
    <source>
        <dbReference type="ARBA" id="ARBA00022679"/>
    </source>
</evidence>
<evidence type="ECO:0000256" key="8">
    <source>
        <dbReference type="HAMAP-Rule" id="MF_00238"/>
    </source>
</evidence>
<evidence type="ECO:0000313" key="11">
    <source>
        <dbReference type="EMBL" id="GEJ57193.1"/>
    </source>
</evidence>
<comment type="caution">
    <text evidence="11">The sequence shown here is derived from an EMBL/GenBank/DDBJ whole genome shotgun (WGS) entry which is preliminary data.</text>
</comment>
<feature type="binding site" evidence="8">
    <location>
        <begin position="41"/>
        <end position="49"/>
    </location>
    <ligand>
        <name>ATP</name>
        <dbReference type="ChEBI" id="CHEBI:30616"/>
    </ligand>
</feature>
<dbReference type="GO" id="GO:0005524">
    <property type="term" value="F:ATP binding"/>
    <property type="evidence" value="ECO:0007669"/>
    <property type="project" value="UniProtKB-UniRule"/>
</dbReference>
<evidence type="ECO:0000256" key="7">
    <source>
        <dbReference type="ARBA" id="ARBA00048478"/>
    </source>
</evidence>
<dbReference type="InterPro" id="IPR027417">
    <property type="entry name" value="P-loop_NTPase"/>
</dbReference>
<accession>A0A7I9VLA6</accession>
<dbReference type="GO" id="GO:0005737">
    <property type="term" value="C:cytoplasm"/>
    <property type="evidence" value="ECO:0007669"/>
    <property type="project" value="UniProtKB-SubCell"/>
</dbReference>
<dbReference type="AlphaFoldDB" id="A0A7I9VLA6"/>
<feature type="region of interest" description="Disordered" evidence="9">
    <location>
        <begin position="1"/>
        <end position="25"/>
    </location>
</feature>
<gene>
    <name evidence="8 11" type="primary">cmk</name>
    <name evidence="11" type="ORF">AMYX_19340</name>
</gene>
<comment type="catalytic activity">
    <reaction evidence="6 8">
        <text>dCMP + ATP = dCDP + ADP</text>
        <dbReference type="Rhea" id="RHEA:25094"/>
        <dbReference type="ChEBI" id="CHEBI:30616"/>
        <dbReference type="ChEBI" id="CHEBI:57566"/>
        <dbReference type="ChEBI" id="CHEBI:58593"/>
        <dbReference type="ChEBI" id="CHEBI:456216"/>
        <dbReference type="EC" id="2.7.4.25"/>
    </reaction>
</comment>
<dbReference type="GO" id="GO:0006220">
    <property type="term" value="P:pyrimidine nucleotide metabolic process"/>
    <property type="evidence" value="ECO:0007669"/>
    <property type="project" value="UniProtKB-UniRule"/>
</dbReference>
<evidence type="ECO:0000256" key="4">
    <source>
        <dbReference type="ARBA" id="ARBA00022777"/>
    </source>
</evidence>
<evidence type="ECO:0000259" key="10">
    <source>
        <dbReference type="Pfam" id="PF02224"/>
    </source>
</evidence>
<keyword evidence="4 8" id="KW-0418">Kinase</keyword>
<evidence type="ECO:0000256" key="3">
    <source>
        <dbReference type="ARBA" id="ARBA00022741"/>
    </source>
</evidence>
<proteinExistence type="inferred from homology"/>
<dbReference type="GO" id="GO:0036431">
    <property type="term" value="F:dCMP kinase activity"/>
    <property type="evidence" value="ECO:0007669"/>
    <property type="project" value="InterPro"/>
</dbReference>